<dbReference type="PANTHER" id="PTHR33841:SF1">
    <property type="entry name" value="DNA METHYLTRANSFERASE A"/>
    <property type="match status" value="1"/>
</dbReference>
<comment type="catalytic activity">
    <reaction evidence="4">
        <text>a 2'-deoxyadenosine in DNA + S-adenosyl-L-methionine = an N(6)-methyl-2'-deoxyadenosine in DNA + S-adenosyl-L-homocysteine + H(+)</text>
        <dbReference type="Rhea" id="RHEA:15197"/>
        <dbReference type="Rhea" id="RHEA-COMP:12418"/>
        <dbReference type="Rhea" id="RHEA-COMP:12419"/>
        <dbReference type="ChEBI" id="CHEBI:15378"/>
        <dbReference type="ChEBI" id="CHEBI:57856"/>
        <dbReference type="ChEBI" id="CHEBI:59789"/>
        <dbReference type="ChEBI" id="CHEBI:90615"/>
        <dbReference type="ChEBI" id="CHEBI:90616"/>
        <dbReference type="EC" id="2.1.1.72"/>
    </reaction>
</comment>
<dbReference type="PANTHER" id="PTHR33841">
    <property type="entry name" value="DNA METHYLTRANSFERASE YEEA-RELATED"/>
    <property type="match status" value="1"/>
</dbReference>
<dbReference type="InterPro" id="IPR025931">
    <property type="entry name" value="TaqI_C"/>
</dbReference>
<evidence type="ECO:0000313" key="7">
    <source>
        <dbReference type="Proteomes" id="UP000016986"/>
    </source>
</evidence>
<organism evidence="6 7">
    <name type="scientific">Halarchaeum acidiphilum MH1-52-1</name>
    <dbReference type="NCBI Taxonomy" id="1261545"/>
    <lineage>
        <taxon>Archaea</taxon>
        <taxon>Methanobacteriati</taxon>
        <taxon>Methanobacteriota</taxon>
        <taxon>Stenosarchaea group</taxon>
        <taxon>Halobacteria</taxon>
        <taxon>Halobacteriales</taxon>
        <taxon>Halobacteriaceae</taxon>
    </lineage>
</organism>
<dbReference type="GO" id="GO:0009007">
    <property type="term" value="F:site-specific DNA-methyltransferase (adenine-specific) activity"/>
    <property type="evidence" value="ECO:0007669"/>
    <property type="project" value="UniProtKB-EC"/>
</dbReference>
<feature type="domain" description="TaqI-like C-terminal specificity" evidence="5">
    <location>
        <begin position="153"/>
        <end position="223"/>
    </location>
</feature>
<gene>
    <name evidence="6" type="ORF">MBEHAL_0350</name>
</gene>
<keyword evidence="2" id="KW-0489">Methyltransferase</keyword>
<dbReference type="Proteomes" id="UP000016986">
    <property type="component" value="Unassembled WGS sequence"/>
</dbReference>
<keyword evidence="7" id="KW-1185">Reference proteome</keyword>
<sequence length="511" mass="57821">MIVPDKWLVSDYGEILREDILNNYILDELWDLRDANVFDGVTNSPVVVRVEKEPPNRSITQFKSGIERREAYTCPQSIFRETYENKIIIGLSEEKADILDQVEIDSERVGEFSYVSFGAQPGSLSKFVFGNEAEALEGARDLGHTERPDSMIKPFIRGRNIERFRIDYDGEYLVYAMDELHRPAFPELFENDKAVVSEISNDLKVACDNDEMYGNEKVVFVVRGSDLTEIPEEIRNRRSIPNVDTISEFGKDIDIRYLTGILNSTLLEFYFEYSVSDGLNVYPDDVRHLPIAKADSQDRLTEEVKTISDLKRRRHALNLSLLDYLGNYADGPALPDVGLYQPTSANVLDATTEDYEKLRVGDVRTRRDGRTVTIEATARYKPDDEDAHETDQWGYTETDYVEAFALADLEETAAALVEAFVPVAVEKADGFAGFRDNATKTNSLVDRLQAVTLPDPDDVAADLERYAETKARADDLDAKIEQTDALIDEIVYDLYGLSDEEIEIVEEAVGE</sequence>
<dbReference type="GO" id="GO:0032259">
    <property type="term" value="P:methylation"/>
    <property type="evidence" value="ECO:0007669"/>
    <property type="project" value="UniProtKB-KW"/>
</dbReference>
<proteinExistence type="predicted"/>
<evidence type="ECO:0000256" key="2">
    <source>
        <dbReference type="ARBA" id="ARBA00022603"/>
    </source>
</evidence>
<dbReference type="Gene3D" id="3.40.50.150">
    <property type="entry name" value="Vaccinia Virus protein VP39"/>
    <property type="match status" value="1"/>
</dbReference>
<evidence type="ECO:0000313" key="6">
    <source>
        <dbReference type="EMBL" id="GAD51590.1"/>
    </source>
</evidence>
<dbReference type="EMBL" id="BATA01000005">
    <property type="protein sequence ID" value="GAD51590.1"/>
    <property type="molecule type" value="Genomic_DNA"/>
</dbReference>
<dbReference type="EC" id="2.1.1.72" evidence="1"/>
<reference evidence="6 7" key="1">
    <citation type="submission" date="2013-09" db="EMBL/GenBank/DDBJ databases">
        <title>Whole genome sequencing of Halarchaeum acidiphilum strain MH1-52-1.</title>
        <authorList>
            <person name="Shimane Y."/>
            <person name="Minegishi H."/>
            <person name="Nishi S."/>
            <person name="Echigo A."/>
            <person name="Shuto A."/>
            <person name="Konishi M."/>
            <person name="Ito T."/>
            <person name="Ohkuma M."/>
            <person name="Ohta Y."/>
            <person name="Nagano Y."/>
            <person name="Tsubouchi T."/>
            <person name="Mori K."/>
            <person name="Usui K."/>
            <person name="Kamekura M."/>
            <person name="Usami R."/>
            <person name="Takaki Y."/>
            <person name="Hatada Y."/>
        </authorList>
    </citation>
    <scope>NUCLEOTIDE SEQUENCE [LARGE SCALE GENOMIC DNA]</scope>
    <source>
        <strain evidence="6 7">JCM 16109</strain>
    </source>
</reference>
<comment type="caution">
    <text evidence="6">The sequence shown here is derived from an EMBL/GenBank/DDBJ whole genome shotgun (WGS) entry which is preliminary data.</text>
</comment>
<evidence type="ECO:0000256" key="3">
    <source>
        <dbReference type="ARBA" id="ARBA00022679"/>
    </source>
</evidence>
<dbReference type="InterPro" id="IPR029063">
    <property type="entry name" value="SAM-dependent_MTases_sf"/>
</dbReference>
<dbReference type="AlphaFoldDB" id="U2YRG7"/>
<dbReference type="eggNOG" id="arCOG02635">
    <property type="taxonomic scope" value="Archaea"/>
</dbReference>
<dbReference type="OrthoDB" id="45790at2157"/>
<evidence type="ECO:0000256" key="4">
    <source>
        <dbReference type="ARBA" id="ARBA00047942"/>
    </source>
</evidence>
<dbReference type="InterPro" id="IPR050953">
    <property type="entry name" value="N4_N6_ade-DNA_methylase"/>
</dbReference>
<keyword evidence="3" id="KW-0808">Transferase</keyword>
<protein>
    <recommendedName>
        <fullName evidence="1">site-specific DNA-methyltransferase (adenine-specific)</fullName>
        <ecNumber evidence="1">2.1.1.72</ecNumber>
    </recommendedName>
</protein>
<accession>U2YRG7</accession>
<name>U2YRG7_9EURY</name>
<evidence type="ECO:0000259" key="5">
    <source>
        <dbReference type="Pfam" id="PF12950"/>
    </source>
</evidence>
<dbReference type="eggNOG" id="arCOG08946">
    <property type="taxonomic scope" value="Archaea"/>
</dbReference>
<dbReference type="Pfam" id="PF12950">
    <property type="entry name" value="TaqI_C"/>
    <property type="match status" value="1"/>
</dbReference>
<evidence type="ECO:0000256" key="1">
    <source>
        <dbReference type="ARBA" id="ARBA00011900"/>
    </source>
</evidence>